<sequence>MRDVDDGHPGSNFFAHARKEKVNGFFAQWCRGLIQNHQAWLESKRLGDFEKVCLSNREVFDAVAQINIEADALKNFRCDLLCIFGRRKELRRKRRAQIVFDAEVRQNCRVLVHERDAELGRQFWGESANGLALKRNLSRVRLVGTGCNVHERRLACAVFAEQSVHFAGADFKIDVGQSRDAREALCDSRQAQS</sequence>
<gene>
    <name evidence="1" type="ORF">UFOPK1591_00696</name>
</gene>
<protein>
    <submittedName>
        <fullName evidence="1">Unannotated protein</fullName>
    </submittedName>
</protein>
<organism evidence="1">
    <name type="scientific">freshwater metagenome</name>
    <dbReference type="NCBI Taxonomy" id="449393"/>
    <lineage>
        <taxon>unclassified sequences</taxon>
        <taxon>metagenomes</taxon>
        <taxon>ecological metagenomes</taxon>
    </lineage>
</organism>
<name>A0A6J6D8S6_9ZZZZ</name>
<evidence type="ECO:0000313" key="1">
    <source>
        <dbReference type="EMBL" id="CAB4560410.1"/>
    </source>
</evidence>
<dbReference type="AntiFam" id="ANF00095">
    <property type="entry name" value="Shadow ORF (opposite ABC transporters)"/>
</dbReference>
<reference evidence="1" key="1">
    <citation type="submission" date="2020-05" db="EMBL/GenBank/DDBJ databases">
        <authorList>
            <person name="Chiriac C."/>
            <person name="Salcher M."/>
            <person name="Ghai R."/>
            <person name="Kavagutti S V."/>
        </authorList>
    </citation>
    <scope>NUCLEOTIDE SEQUENCE</scope>
</reference>
<dbReference type="EMBL" id="CAEZTD010000042">
    <property type="protein sequence ID" value="CAB4560410.1"/>
    <property type="molecule type" value="Genomic_DNA"/>
</dbReference>
<proteinExistence type="predicted"/>
<dbReference type="AlphaFoldDB" id="A0A6J6D8S6"/>
<accession>A0A6J6D8S6</accession>